<evidence type="ECO:0000256" key="8">
    <source>
        <dbReference type="ARBA" id="ARBA00034651"/>
    </source>
</evidence>
<dbReference type="AlphaFoldDB" id="A0A7U2FD34"/>
<gene>
    <name evidence="10" type="ORF">JI435_141780</name>
</gene>
<keyword evidence="11" id="KW-1185">Reference proteome</keyword>
<evidence type="ECO:0000256" key="4">
    <source>
        <dbReference type="ARBA" id="ARBA00022692"/>
    </source>
</evidence>
<feature type="region of interest" description="Disordered" evidence="9">
    <location>
        <begin position="471"/>
        <end position="503"/>
    </location>
</feature>
<dbReference type="Proteomes" id="UP000663193">
    <property type="component" value="Chromosome 14"/>
</dbReference>
<keyword evidence="7" id="KW-0472">Membrane</keyword>
<dbReference type="Gene3D" id="1.20.1080.10">
    <property type="entry name" value="Glycerol uptake facilitator protein"/>
    <property type="match status" value="1"/>
</dbReference>
<comment type="subcellular location">
    <subcellularLocation>
        <location evidence="1">Membrane</location>
        <topology evidence="1">Multi-pass membrane protein</topology>
    </subcellularLocation>
</comment>
<dbReference type="InterPro" id="IPR000425">
    <property type="entry name" value="MIP"/>
</dbReference>
<evidence type="ECO:0000256" key="6">
    <source>
        <dbReference type="ARBA" id="ARBA00022989"/>
    </source>
</evidence>
<dbReference type="PANTHER" id="PTHR19139:SF283">
    <property type="entry name" value="AQUAPORIN"/>
    <property type="match status" value="1"/>
</dbReference>
<dbReference type="InterPro" id="IPR023271">
    <property type="entry name" value="Aquaporin-like"/>
</dbReference>
<dbReference type="GO" id="GO:0015267">
    <property type="term" value="F:channel activity"/>
    <property type="evidence" value="ECO:0007669"/>
    <property type="project" value="InterPro"/>
</dbReference>
<comment type="catalytic activity">
    <reaction evidence="8">
        <text>H2O(in) = H2O(out)</text>
        <dbReference type="Rhea" id="RHEA:29667"/>
        <dbReference type="ChEBI" id="CHEBI:15377"/>
    </reaction>
</comment>
<proteinExistence type="inferred from homology"/>
<organism evidence="10 11">
    <name type="scientific">Phaeosphaeria nodorum (strain SN15 / ATCC MYA-4574 / FGSC 10173)</name>
    <name type="common">Glume blotch fungus</name>
    <name type="synonym">Parastagonospora nodorum</name>
    <dbReference type="NCBI Taxonomy" id="321614"/>
    <lineage>
        <taxon>Eukaryota</taxon>
        <taxon>Fungi</taxon>
        <taxon>Dikarya</taxon>
        <taxon>Ascomycota</taxon>
        <taxon>Pezizomycotina</taxon>
        <taxon>Dothideomycetes</taxon>
        <taxon>Pleosporomycetidae</taxon>
        <taxon>Pleosporales</taxon>
        <taxon>Pleosporineae</taxon>
        <taxon>Phaeosphaeriaceae</taxon>
        <taxon>Parastagonospora</taxon>
    </lineage>
</organism>
<feature type="compositionally biased region" description="Basic and acidic residues" evidence="9">
    <location>
        <begin position="166"/>
        <end position="178"/>
    </location>
</feature>
<keyword evidence="5" id="KW-0677">Repeat</keyword>
<reference evidence="11" key="1">
    <citation type="journal article" date="2021" name="BMC Genomics">
        <title>Chromosome-level genome assembly and manually-curated proteome of model necrotroph Parastagonospora nodorum Sn15 reveals a genome-wide trove of candidate effector homologs, and redundancy of virulence-related functions within an accessory chromosome.</title>
        <authorList>
            <person name="Bertazzoni S."/>
            <person name="Jones D.A.B."/>
            <person name="Phan H.T."/>
            <person name="Tan K.-C."/>
            <person name="Hane J.K."/>
        </authorList>
    </citation>
    <scope>NUCLEOTIDE SEQUENCE [LARGE SCALE GENOMIC DNA]</scope>
    <source>
        <strain evidence="11">SN15 / ATCC MYA-4574 / FGSC 10173)</strain>
    </source>
</reference>
<evidence type="ECO:0000256" key="2">
    <source>
        <dbReference type="ARBA" id="ARBA00006175"/>
    </source>
</evidence>
<name>A0A7U2FD34_PHANO</name>
<dbReference type="FunFam" id="1.20.1080.10:FF:000014">
    <property type="entry name" value="Aquaporin 1"/>
    <property type="match status" value="1"/>
</dbReference>
<dbReference type="EMBL" id="CP069036">
    <property type="protein sequence ID" value="QRD03042.1"/>
    <property type="molecule type" value="Genomic_DNA"/>
</dbReference>
<evidence type="ECO:0000256" key="7">
    <source>
        <dbReference type="ARBA" id="ARBA00023136"/>
    </source>
</evidence>
<evidence type="ECO:0000256" key="1">
    <source>
        <dbReference type="ARBA" id="ARBA00004141"/>
    </source>
</evidence>
<accession>A0A7U2FD34</accession>
<keyword evidence="6" id="KW-1133">Transmembrane helix</keyword>
<comment type="similarity">
    <text evidence="2">Belongs to the MIP/aquaporin (TC 1.A.8) family.</text>
</comment>
<sequence length="503" mass="55810">MATNELTALPQYYGQQLKDGTVMESPVSPRVYGRGSSDSRQELLRLPAQAHIDRDLDPISPVIGTDPNAIGLANRPSRNRLGGQPEIDEYGSPVANRYTRKTQPQSQSMVPRTAYVEEHFSEDEYEQRPQPYRRRTTRQYRPPPSAHENDRSMSRYSQVPNRRNTNRSDVHYNNDKPRTHIHYGSDDEEYAPRRPPIRPGAGHGDGREPPRAPPSTEDVMRLPWMIWMGSNAKNHFVAFVGEFVGTTMFLFFAFSGTQVANIGAGQSEDNTTTGEATGFSPNVLLYIALVFSFSLMVNVWVFFRISGGLFNPAVTFAFLLCSALSPTRASLLMAAQVSGSIFSSYLVSVLFPTPFNVRTTLSSGTSLAQGVFIEAVLTAELVFTIFMLAKEKHKATFIAPVGIGLALFISELVGVYYTGGSLNPARSFGPCVVTGIFDKEHWIYWAGPAIGAILAVIFYKFIKILEYEVANPGQDDDDKDVEVKEKNNNEESGPDSPNRRGEP</sequence>
<evidence type="ECO:0000256" key="3">
    <source>
        <dbReference type="ARBA" id="ARBA00022448"/>
    </source>
</evidence>
<dbReference type="PANTHER" id="PTHR19139">
    <property type="entry name" value="AQUAPORIN TRANSPORTER"/>
    <property type="match status" value="1"/>
</dbReference>
<feature type="compositionally biased region" description="Polar residues" evidence="9">
    <location>
        <begin position="101"/>
        <end position="110"/>
    </location>
</feature>
<evidence type="ECO:0000313" key="11">
    <source>
        <dbReference type="Proteomes" id="UP000663193"/>
    </source>
</evidence>
<evidence type="ECO:0000313" key="10">
    <source>
        <dbReference type="EMBL" id="QRD03042.1"/>
    </source>
</evidence>
<evidence type="ECO:0000256" key="9">
    <source>
        <dbReference type="SAM" id="MobiDB-lite"/>
    </source>
</evidence>
<dbReference type="Pfam" id="PF00230">
    <property type="entry name" value="MIP"/>
    <property type="match status" value="1"/>
</dbReference>
<feature type="region of interest" description="Disordered" evidence="9">
    <location>
        <begin position="20"/>
        <end position="40"/>
    </location>
</feature>
<evidence type="ECO:0008006" key="12">
    <source>
        <dbReference type="Google" id="ProtNLM"/>
    </source>
</evidence>
<dbReference type="GO" id="GO:0016020">
    <property type="term" value="C:membrane"/>
    <property type="evidence" value="ECO:0007669"/>
    <property type="project" value="UniProtKB-SubCell"/>
</dbReference>
<dbReference type="InterPro" id="IPR034294">
    <property type="entry name" value="Aquaporin_transptr"/>
</dbReference>
<dbReference type="OMA" id="YEVANPG"/>
<dbReference type="SUPFAM" id="SSF81338">
    <property type="entry name" value="Aquaporin-like"/>
    <property type="match status" value="1"/>
</dbReference>
<dbReference type="OrthoDB" id="3222at2759"/>
<dbReference type="VEuPathDB" id="FungiDB:JI435_141780"/>
<keyword evidence="4" id="KW-0812">Transmembrane</keyword>
<feature type="compositionally biased region" description="Polar residues" evidence="9">
    <location>
        <begin position="154"/>
        <end position="163"/>
    </location>
</feature>
<feature type="region of interest" description="Disordered" evidence="9">
    <location>
        <begin position="67"/>
        <end position="216"/>
    </location>
</feature>
<keyword evidence="3" id="KW-0813">Transport</keyword>
<dbReference type="PRINTS" id="PR00783">
    <property type="entry name" value="MINTRINSICP"/>
</dbReference>
<protein>
    <recommendedName>
        <fullName evidence="12">Aquaporin</fullName>
    </recommendedName>
</protein>
<evidence type="ECO:0000256" key="5">
    <source>
        <dbReference type="ARBA" id="ARBA00022737"/>
    </source>
</evidence>